<reference evidence="2 3" key="1">
    <citation type="submission" date="2024-05" db="EMBL/GenBank/DDBJ databases">
        <title>Genome sequence of Ponticoccus litoralis KCCM 90028.</title>
        <authorList>
            <person name="Kim J.M."/>
            <person name="Lee J.K."/>
            <person name="Choi B.J."/>
            <person name="Bayburt H."/>
            <person name="Baek J.H."/>
            <person name="Jeon C.O."/>
        </authorList>
    </citation>
    <scope>NUCLEOTIDE SEQUENCE [LARGE SCALE GENOMIC DNA]</scope>
    <source>
        <strain evidence="2 3">KCCM 90028</strain>
    </source>
</reference>
<accession>A0AAW9SLI5</accession>
<comment type="caution">
    <text evidence="2">The sequence shown here is derived from an EMBL/GenBank/DDBJ whole genome shotgun (WGS) entry which is preliminary data.</text>
</comment>
<evidence type="ECO:0000313" key="2">
    <source>
        <dbReference type="EMBL" id="MEN9062330.1"/>
    </source>
</evidence>
<dbReference type="EMBL" id="JBDNCH010000002">
    <property type="protein sequence ID" value="MEN9062330.1"/>
    <property type="molecule type" value="Genomic_DNA"/>
</dbReference>
<feature type="domain" description="DUF6314" evidence="1">
    <location>
        <begin position="29"/>
        <end position="151"/>
    </location>
</feature>
<evidence type="ECO:0000313" key="3">
    <source>
        <dbReference type="Proteomes" id="UP001428774"/>
    </source>
</evidence>
<keyword evidence="3" id="KW-1185">Reference proteome</keyword>
<proteinExistence type="predicted"/>
<evidence type="ECO:0000259" key="1">
    <source>
        <dbReference type="Pfam" id="PF19834"/>
    </source>
</evidence>
<sequence>MGCFPARSRHGKGAGRGNRSGIPVHLADFMGLWRLDRRIVQADGVEGAFAGQAEWLPADHGALYVETGTLVMPSGRFRAERRYLWEADLTVRFDDGRFFHRVPGAGGATGHWCDPDRYDVTYDFDGWPAWSCRWVVRGPRKDYAMTSHYARA</sequence>
<dbReference type="Pfam" id="PF19834">
    <property type="entry name" value="DUF6314"/>
    <property type="match status" value="1"/>
</dbReference>
<dbReference type="AlphaFoldDB" id="A0AAW9SLI5"/>
<protein>
    <submittedName>
        <fullName evidence="2">DUF6314 family protein</fullName>
    </submittedName>
</protein>
<dbReference type="Proteomes" id="UP001428774">
    <property type="component" value="Unassembled WGS sequence"/>
</dbReference>
<organism evidence="2 3">
    <name type="scientific">Ponticoccus litoralis</name>
    <dbReference type="NCBI Taxonomy" id="422297"/>
    <lineage>
        <taxon>Bacteria</taxon>
        <taxon>Pseudomonadati</taxon>
        <taxon>Pseudomonadota</taxon>
        <taxon>Alphaproteobacteria</taxon>
        <taxon>Rhodobacterales</taxon>
        <taxon>Roseobacteraceae</taxon>
        <taxon>Ponticoccus</taxon>
    </lineage>
</organism>
<name>A0AAW9SLI5_9RHOB</name>
<dbReference type="InterPro" id="IPR045632">
    <property type="entry name" value="DUF6314"/>
</dbReference>
<gene>
    <name evidence="2" type="ORF">ABFB10_16370</name>
</gene>
<dbReference type="RefSeq" id="WP_347168042.1">
    <property type="nucleotide sequence ID" value="NZ_JBDNCH010000002.1"/>
</dbReference>